<dbReference type="Proteomes" id="UP000615446">
    <property type="component" value="Unassembled WGS sequence"/>
</dbReference>
<name>A0A2Z6QUK2_9GLOM</name>
<dbReference type="InterPro" id="IPR011705">
    <property type="entry name" value="BACK"/>
</dbReference>
<dbReference type="STRING" id="94130.A0A2Z6QUK2"/>
<dbReference type="InterPro" id="IPR051481">
    <property type="entry name" value="BTB-POZ/Galectin-3-binding"/>
</dbReference>
<dbReference type="SMART" id="SM00584">
    <property type="entry name" value="TLDc"/>
    <property type="match status" value="1"/>
</dbReference>
<dbReference type="PANTHER" id="PTHR24410:SF23">
    <property type="entry name" value="BTB DOMAIN-CONTAINING PROTEIN-RELATED"/>
    <property type="match status" value="1"/>
</dbReference>
<dbReference type="Proteomes" id="UP000247702">
    <property type="component" value="Unassembled WGS sequence"/>
</dbReference>
<evidence type="ECO:0000313" key="4">
    <source>
        <dbReference type="EMBL" id="GES84973.1"/>
    </source>
</evidence>
<dbReference type="Gene3D" id="1.25.40.420">
    <property type="match status" value="1"/>
</dbReference>
<dbReference type="PROSITE" id="PS51886">
    <property type="entry name" value="TLDC"/>
    <property type="match status" value="1"/>
</dbReference>
<dbReference type="PROSITE" id="PS50097">
    <property type="entry name" value="BTB"/>
    <property type="match status" value="1"/>
</dbReference>
<dbReference type="InterPro" id="IPR006571">
    <property type="entry name" value="TLDc_dom"/>
</dbReference>
<dbReference type="Pfam" id="PF07534">
    <property type="entry name" value="TLD"/>
    <property type="match status" value="1"/>
</dbReference>
<evidence type="ECO:0000259" key="2">
    <source>
        <dbReference type="PROSITE" id="PS51886"/>
    </source>
</evidence>
<reference evidence="3 5" key="1">
    <citation type="submission" date="2017-11" db="EMBL/GenBank/DDBJ databases">
        <title>The genome of Rhizophagus clarus HR1 reveals common genetic basis of auxotrophy among arbuscular mycorrhizal fungi.</title>
        <authorList>
            <person name="Kobayashi Y."/>
        </authorList>
    </citation>
    <scope>NUCLEOTIDE SEQUENCE [LARGE SCALE GENOMIC DNA]</scope>
    <source>
        <strain evidence="3 5">HR1</strain>
    </source>
</reference>
<dbReference type="SMART" id="SM00225">
    <property type="entry name" value="BTB"/>
    <property type="match status" value="1"/>
</dbReference>
<accession>A0A2Z6QUK2</accession>
<feature type="domain" description="BTB" evidence="1">
    <location>
        <begin position="23"/>
        <end position="96"/>
    </location>
</feature>
<dbReference type="OrthoDB" id="1893551at2759"/>
<feature type="domain" description="TLDc" evidence="2">
    <location>
        <begin position="297"/>
        <end position="466"/>
    </location>
</feature>
<dbReference type="SUPFAM" id="SSF54695">
    <property type="entry name" value="POZ domain"/>
    <property type="match status" value="1"/>
</dbReference>
<proteinExistence type="predicted"/>
<reference evidence="4" key="2">
    <citation type="submission" date="2019-10" db="EMBL/GenBank/DDBJ databases">
        <title>Conservation and host-specific expression of non-tandemly repeated heterogenous ribosome RNA gene in arbuscular mycorrhizal fungi.</title>
        <authorList>
            <person name="Maeda T."/>
            <person name="Kobayashi Y."/>
            <person name="Nakagawa T."/>
            <person name="Ezawa T."/>
            <person name="Yamaguchi K."/>
            <person name="Bino T."/>
            <person name="Nishimoto Y."/>
            <person name="Shigenobu S."/>
            <person name="Kawaguchi M."/>
        </authorList>
    </citation>
    <scope>NUCLEOTIDE SEQUENCE</scope>
    <source>
        <strain evidence="4">HR1</strain>
    </source>
</reference>
<dbReference type="InterPro" id="IPR011333">
    <property type="entry name" value="SKP1/BTB/POZ_sf"/>
</dbReference>
<evidence type="ECO:0000313" key="5">
    <source>
        <dbReference type="Proteomes" id="UP000247702"/>
    </source>
</evidence>
<dbReference type="AlphaFoldDB" id="A0A2Z6QUK2"/>
<organism evidence="3 5">
    <name type="scientific">Rhizophagus clarus</name>
    <dbReference type="NCBI Taxonomy" id="94130"/>
    <lineage>
        <taxon>Eukaryota</taxon>
        <taxon>Fungi</taxon>
        <taxon>Fungi incertae sedis</taxon>
        <taxon>Mucoromycota</taxon>
        <taxon>Glomeromycotina</taxon>
        <taxon>Glomeromycetes</taxon>
        <taxon>Glomerales</taxon>
        <taxon>Glomeraceae</taxon>
        <taxon>Rhizophagus</taxon>
    </lineage>
</organism>
<dbReference type="SMART" id="SM00875">
    <property type="entry name" value="BACK"/>
    <property type="match status" value="1"/>
</dbReference>
<evidence type="ECO:0000259" key="1">
    <source>
        <dbReference type="PROSITE" id="PS50097"/>
    </source>
</evidence>
<protein>
    <submittedName>
        <fullName evidence="4">BTB/POZ domain-containing protein</fullName>
    </submittedName>
</protein>
<sequence>MSYKLESDVIKALDGLLENKVNCDVIIHIGEKPDFKEYHAHSIILGCRSKYFNEILFNDDIKRKEEKYIITKQNIKPQSFDVILKYLYTGHVNINNKPGTELLDIMIASDELKLEQLTKLTEEFIIENYKQFLQNDPVGILHIVYYNESFFNLQEFCLETICSEPEFLFNNNKFINLPAPLLEIILGRDDLNLTEVEIWENLIKWGLAQGQTLNKDIFEWNQEDFSHFQRILYKFIPLIRFYLISSDDYYYKVKPYEDILSKGLKDDILKFHMVSEYKSTVKILPRHSSYHINFDSVIIEQSKDHLVIFANWIDKRMENNKYTKNIPYKFNLLYRVSRDGNTRKAFHGKCDNKGATIVILKVSGSEQIIGGYNPFDWDSSDSFKSTTDSFVFSFADRRNTKTARVGYSNGMNSIGLQSNYGPIFGGNFYCVNNGNAWSAGFYNYSNVNDFPTGSINVDDYEVFQVIKES</sequence>
<gene>
    <name evidence="4" type="ORF">RCL2_001206000</name>
    <name evidence="3" type="ORF">RclHR1_02140008</name>
</gene>
<dbReference type="Gene3D" id="3.30.710.10">
    <property type="entry name" value="Potassium Channel Kv1.1, Chain A"/>
    <property type="match status" value="1"/>
</dbReference>
<dbReference type="EMBL" id="BLAL01000087">
    <property type="protein sequence ID" value="GES84973.1"/>
    <property type="molecule type" value="Genomic_DNA"/>
</dbReference>
<dbReference type="InterPro" id="IPR000210">
    <property type="entry name" value="BTB/POZ_dom"/>
</dbReference>
<dbReference type="Pfam" id="PF00651">
    <property type="entry name" value="BTB"/>
    <property type="match status" value="1"/>
</dbReference>
<dbReference type="EMBL" id="BEXD01001269">
    <property type="protein sequence ID" value="GBB93255.1"/>
    <property type="molecule type" value="Genomic_DNA"/>
</dbReference>
<comment type="caution">
    <text evidence="3">The sequence shown here is derived from an EMBL/GenBank/DDBJ whole genome shotgun (WGS) entry which is preliminary data.</text>
</comment>
<keyword evidence="5" id="KW-1185">Reference proteome</keyword>
<evidence type="ECO:0000313" key="3">
    <source>
        <dbReference type="EMBL" id="GBB93255.1"/>
    </source>
</evidence>
<dbReference type="PANTHER" id="PTHR24410">
    <property type="entry name" value="HL07962P-RELATED"/>
    <property type="match status" value="1"/>
</dbReference>